<feature type="transmembrane region" description="Helical" evidence="2">
    <location>
        <begin position="180"/>
        <end position="201"/>
    </location>
</feature>
<gene>
    <name evidence="3" type="ORF">LTR97_004845</name>
</gene>
<name>A0AAN8A3L3_9PEZI</name>
<proteinExistence type="predicted"/>
<protein>
    <submittedName>
        <fullName evidence="3">Uncharacterized protein</fullName>
    </submittedName>
</protein>
<reference evidence="3" key="1">
    <citation type="submission" date="2023-08" db="EMBL/GenBank/DDBJ databases">
        <title>Black Yeasts Isolated from many extreme environments.</title>
        <authorList>
            <person name="Coleine C."/>
            <person name="Stajich J.E."/>
            <person name="Selbmann L."/>
        </authorList>
    </citation>
    <scope>NUCLEOTIDE SEQUENCE</scope>
    <source>
        <strain evidence="3">CCFEE 5810</strain>
    </source>
</reference>
<feature type="region of interest" description="Disordered" evidence="1">
    <location>
        <begin position="390"/>
        <end position="414"/>
    </location>
</feature>
<feature type="transmembrane region" description="Helical" evidence="2">
    <location>
        <begin position="105"/>
        <end position="129"/>
    </location>
</feature>
<dbReference type="EMBL" id="JAVRQU010000006">
    <property type="protein sequence ID" value="KAK5702027.1"/>
    <property type="molecule type" value="Genomic_DNA"/>
</dbReference>
<evidence type="ECO:0000256" key="1">
    <source>
        <dbReference type="SAM" id="MobiDB-lite"/>
    </source>
</evidence>
<feature type="transmembrane region" description="Helical" evidence="2">
    <location>
        <begin position="12"/>
        <end position="36"/>
    </location>
</feature>
<keyword evidence="2" id="KW-1133">Transmembrane helix</keyword>
<accession>A0AAN8A3L3</accession>
<keyword evidence="2" id="KW-0812">Transmembrane</keyword>
<feature type="transmembrane region" description="Helical" evidence="2">
    <location>
        <begin position="287"/>
        <end position="305"/>
    </location>
</feature>
<sequence length="414" mass="45820">MDNAIPPGAYLASILVLLWSAFCLASSILLVGMLLANGERTNYVTLLAIAVCVSSTSSIIQQIYYACAWRRIKTVAWEQSKAAIDVPAISYTPLSTGFNLALFEIQWVCYSAVAILVLGWAIALAKGVYNFRLPQLAGKEQIISATSKVMAFVLPAVLIGLSFVDPIMRNVSVFRALNSVVILASFGLGAILMIATSIQYVRTRRMFASIQDSVSKGTTSGPHSNGPRAQKIRVDKVLLFRFLIAFVILAIFEVTIVCFQLIWSKSSSYLAEQEHADYSLSTARKDVILFIPGVTASLIAFLLFGTTAHFRKRYRDSFQSLHGACVRKRRPSLSRPRSGTDVWETLESDRPISTYRCTVRSGDADTLELTRPEKSWKEVEVSVQRADKGRDVFVPHSPGRDIAQPWRSLGIPQR</sequence>
<keyword evidence="2" id="KW-0472">Membrane</keyword>
<feature type="transmembrane region" description="Helical" evidence="2">
    <location>
        <begin position="43"/>
        <end position="64"/>
    </location>
</feature>
<evidence type="ECO:0000256" key="2">
    <source>
        <dbReference type="SAM" id="Phobius"/>
    </source>
</evidence>
<feature type="transmembrane region" description="Helical" evidence="2">
    <location>
        <begin position="238"/>
        <end position="263"/>
    </location>
</feature>
<comment type="caution">
    <text evidence="3">The sequence shown here is derived from an EMBL/GenBank/DDBJ whole genome shotgun (WGS) entry which is preliminary data.</text>
</comment>
<feature type="transmembrane region" description="Helical" evidence="2">
    <location>
        <begin position="149"/>
        <end position="168"/>
    </location>
</feature>
<dbReference type="AlphaFoldDB" id="A0AAN8A3L3"/>
<organism evidence="3 4">
    <name type="scientific">Elasticomyces elasticus</name>
    <dbReference type="NCBI Taxonomy" id="574655"/>
    <lineage>
        <taxon>Eukaryota</taxon>
        <taxon>Fungi</taxon>
        <taxon>Dikarya</taxon>
        <taxon>Ascomycota</taxon>
        <taxon>Pezizomycotina</taxon>
        <taxon>Dothideomycetes</taxon>
        <taxon>Dothideomycetidae</taxon>
        <taxon>Mycosphaerellales</taxon>
        <taxon>Teratosphaeriaceae</taxon>
        <taxon>Elasticomyces</taxon>
    </lineage>
</organism>
<evidence type="ECO:0000313" key="3">
    <source>
        <dbReference type="EMBL" id="KAK5702027.1"/>
    </source>
</evidence>
<evidence type="ECO:0000313" key="4">
    <source>
        <dbReference type="Proteomes" id="UP001310594"/>
    </source>
</evidence>
<dbReference type="Proteomes" id="UP001310594">
    <property type="component" value="Unassembled WGS sequence"/>
</dbReference>